<keyword evidence="6" id="KW-0460">Magnesium</keyword>
<feature type="domain" description="PPM-type phosphatase" evidence="11">
    <location>
        <begin position="365"/>
        <end position="638"/>
    </location>
</feature>
<dbReference type="Gene3D" id="2.60.200.20">
    <property type="match status" value="1"/>
</dbReference>
<evidence type="ECO:0000313" key="12">
    <source>
        <dbReference type="EMBL" id="KAL1203307.1"/>
    </source>
</evidence>
<dbReference type="EC" id="3.1.3.16" evidence="3"/>
<dbReference type="InterPro" id="IPR001932">
    <property type="entry name" value="PPM-type_phosphatase-like_dom"/>
</dbReference>
<name>A0ABD1A967_CARAN</name>
<dbReference type="InterPro" id="IPR000253">
    <property type="entry name" value="FHA_dom"/>
</dbReference>
<keyword evidence="8" id="KW-0464">Manganese</keyword>
<dbReference type="PANTHER" id="PTHR13832:SF643">
    <property type="entry name" value="PROTEIN PHOSPHATASE 2C-RELATED"/>
    <property type="match status" value="1"/>
</dbReference>
<dbReference type="Pfam" id="PF00481">
    <property type="entry name" value="PP2C"/>
    <property type="match status" value="1"/>
</dbReference>
<dbReference type="GO" id="GO:0046872">
    <property type="term" value="F:metal ion binding"/>
    <property type="evidence" value="ECO:0007669"/>
    <property type="project" value="UniProtKB-KW"/>
</dbReference>
<dbReference type="EMBL" id="JBANAX010000562">
    <property type="protein sequence ID" value="KAL1203307.1"/>
    <property type="molecule type" value="Genomic_DNA"/>
</dbReference>
<organism evidence="12 13">
    <name type="scientific">Cardamine amara subsp. amara</name>
    <dbReference type="NCBI Taxonomy" id="228776"/>
    <lineage>
        <taxon>Eukaryota</taxon>
        <taxon>Viridiplantae</taxon>
        <taxon>Streptophyta</taxon>
        <taxon>Embryophyta</taxon>
        <taxon>Tracheophyta</taxon>
        <taxon>Spermatophyta</taxon>
        <taxon>Magnoliopsida</taxon>
        <taxon>eudicotyledons</taxon>
        <taxon>Gunneridae</taxon>
        <taxon>Pentapetalae</taxon>
        <taxon>rosids</taxon>
        <taxon>malvids</taxon>
        <taxon>Brassicales</taxon>
        <taxon>Brassicaceae</taxon>
        <taxon>Cardamineae</taxon>
        <taxon>Cardamine</taxon>
    </lineage>
</organism>
<accession>A0ABD1A967</accession>
<dbReference type="CDD" id="cd22678">
    <property type="entry name" value="FHA_PP2C70-like"/>
    <property type="match status" value="1"/>
</dbReference>
<evidence type="ECO:0000256" key="2">
    <source>
        <dbReference type="ARBA" id="ARBA00001946"/>
    </source>
</evidence>
<dbReference type="InterPro" id="IPR036457">
    <property type="entry name" value="PPM-type-like_dom_sf"/>
</dbReference>
<dbReference type="CDD" id="cd00143">
    <property type="entry name" value="PP2Cc"/>
    <property type="match status" value="1"/>
</dbReference>
<dbReference type="FunFam" id="3.60.40.10:FF:000047">
    <property type="entry name" value="Protein phosphatase 2C 70"/>
    <property type="match status" value="1"/>
</dbReference>
<reference evidence="12 13" key="1">
    <citation type="submission" date="2024-04" db="EMBL/GenBank/DDBJ databases">
        <title>Genome assembly C_amara_ONT_v2.</title>
        <authorList>
            <person name="Yant L."/>
            <person name="Moore C."/>
            <person name="Slenker M."/>
        </authorList>
    </citation>
    <scope>NUCLEOTIDE SEQUENCE [LARGE SCALE GENOMIC DNA]</scope>
    <source>
        <tissue evidence="12">Leaf</tissue>
    </source>
</reference>
<evidence type="ECO:0000259" key="10">
    <source>
        <dbReference type="PROSITE" id="PS50006"/>
    </source>
</evidence>
<evidence type="ECO:0000256" key="3">
    <source>
        <dbReference type="ARBA" id="ARBA00013081"/>
    </source>
</evidence>
<dbReference type="SUPFAM" id="SSF49879">
    <property type="entry name" value="SMAD/FHA domain"/>
    <property type="match status" value="1"/>
</dbReference>
<dbReference type="SMART" id="SM00332">
    <property type="entry name" value="PP2Cc"/>
    <property type="match status" value="1"/>
</dbReference>
<keyword evidence="7" id="KW-0904">Protein phosphatase</keyword>
<dbReference type="PROSITE" id="PS01032">
    <property type="entry name" value="PPM_1"/>
    <property type="match status" value="1"/>
</dbReference>
<keyword evidence="4" id="KW-0479">Metal-binding</keyword>
<evidence type="ECO:0000256" key="4">
    <source>
        <dbReference type="ARBA" id="ARBA00022723"/>
    </source>
</evidence>
<sequence length="642" mass="71449">MVRKIQSEVLGNQSERRGVESEGERERRAKTMAMLGMNIIVILMVVMLLLISLVIFLACKPWRYLSRVASTFKVGDLQRPLISDDGNLIQGQTSEVTREYDIEGACYQNEGLLHSSLTEGRVYKQRLPSSSPHLTQGESFGLQVISEPSDNGSVGETLKHPFDKGTQAELQTYDWQNNRSQNLQHDLEKARLTDLPPRVVKDQSNFFIFYFPRVCNNTTSIHFCSELCKTYNIFCVRSAGSWLCLEVTAGPAIGLQHAVHSASTSKLPVNLGRISPADLVLKDLEISGKHAQITWNSTKLKWELVDIGSLNGTLLNSRSVSHPDSRSRRWGNPVELASEDIITLGTTTKIYVQISSQNEFQIPFRIGVASDPMAARRGGRKLPMEDVCHYKWPLPGANKFGLFCICDGHGGAGAAQSASKIIPEVLANILSDSLTKEKVLSQRDASDILREVLAKTEARLDDYLYEGCTATVLLVWKDDEENFFAQCANLGDSACVINLDGRYIQMTEDHRVASLSEKKRFQEAGLSMRDGDTRIFGINLARMLGDKFPKEQDVRFSAEPYISAPLRIDQSNKDAFAILASDGLWDVVSPKKAVQLVLQMRQEEGGTENSAEKIANGLLDEARAMRTKDNTSIVYLDFDTSL</sequence>
<evidence type="ECO:0000256" key="7">
    <source>
        <dbReference type="ARBA" id="ARBA00022912"/>
    </source>
</evidence>
<evidence type="ECO:0000256" key="9">
    <source>
        <dbReference type="SAM" id="Phobius"/>
    </source>
</evidence>
<protein>
    <recommendedName>
        <fullName evidence="3">protein-serine/threonine phosphatase</fullName>
        <ecNumber evidence="3">3.1.3.16</ecNumber>
    </recommendedName>
</protein>
<dbReference type="PROSITE" id="PS50006">
    <property type="entry name" value="FHA_DOMAIN"/>
    <property type="match status" value="1"/>
</dbReference>
<dbReference type="SUPFAM" id="SSF81606">
    <property type="entry name" value="PP2C-like"/>
    <property type="match status" value="1"/>
</dbReference>
<dbReference type="InterPro" id="IPR000222">
    <property type="entry name" value="PP2C_BS"/>
</dbReference>
<dbReference type="InterPro" id="IPR008984">
    <property type="entry name" value="SMAD_FHA_dom_sf"/>
</dbReference>
<comment type="caution">
    <text evidence="12">The sequence shown here is derived from an EMBL/GenBank/DDBJ whole genome shotgun (WGS) entry which is preliminary data.</text>
</comment>
<dbReference type="Proteomes" id="UP001558713">
    <property type="component" value="Unassembled WGS sequence"/>
</dbReference>
<dbReference type="AlphaFoldDB" id="A0ABD1A967"/>
<dbReference type="SMART" id="SM00240">
    <property type="entry name" value="FHA"/>
    <property type="match status" value="1"/>
</dbReference>
<evidence type="ECO:0000259" key="11">
    <source>
        <dbReference type="PROSITE" id="PS51746"/>
    </source>
</evidence>
<dbReference type="PANTHER" id="PTHR13832">
    <property type="entry name" value="PROTEIN PHOSPHATASE 2C"/>
    <property type="match status" value="1"/>
</dbReference>
<comment type="cofactor">
    <cofactor evidence="2">
        <name>Mg(2+)</name>
        <dbReference type="ChEBI" id="CHEBI:18420"/>
    </cofactor>
</comment>
<evidence type="ECO:0000256" key="8">
    <source>
        <dbReference type="ARBA" id="ARBA00023211"/>
    </source>
</evidence>
<proteinExistence type="predicted"/>
<comment type="cofactor">
    <cofactor evidence="1">
        <name>Mn(2+)</name>
        <dbReference type="ChEBI" id="CHEBI:29035"/>
    </cofactor>
</comment>
<gene>
    <name evidence="12" type="ORF">V5N11_029197</name>
</gene>
<keyword evidence="13" id="KW-1185">Reference proteome</keyword>
<dbReference type="FunFam" id="2.60.200.20:FF:000035">
    <property type="entry name" value="Protein phosphatase 2C 70"/>
    <property type="match status" value="1"/>
</dbReference>
<evidence type="ECO:0000256" key="6">
    <source>
        <dbReference type="ARBA" id="ARBA00022842"/>
    </source>
</evidence>
<keyword evidence="9" id="KW-1133">Transmembrane helix</keyword>
<keyword evidence="9" id="KW-0472">Membrane</keyword>
<dbReference type="InterPro" id="IPR015655">
    <property type="entry name" value="PP2C"/>
</dbReference>
<feature type="domain" description="FHA" evidence="10">
    <location>
        <begin position="269"/>
        <end position="320"/>
    </location>
</feature>
<dbReference type="Gene3D" id="3.60.40.10">
    <property type="entry name" value="PPM-type phosphatase domain"/>
    <property type="match status" value="1"/>
</dbReference>
<evidence type="ECO:0000256" key="1">
    <source>
        <dbReference type="ARBA" id="ARBA00001936"/>
    </source>
</evidence>
<keyword evidence="5" id="KW-0378">Hydrolase</keyword>
<feature type="transmembrane region" description="Helical" evidence="9">
    <location>
        <begin position="35"/>
        <end position="58"/>
    </location>
</feature>
<evidence type="ECO:0000256" key="5">
    <source>
        <dbReference type="ARBA" id="ARBA00022801"/>
    </source>
</evidence>
<dbReference type="GO" id="GO:0004722">
    <property type="term" value="F:protein serine/threonine phosphatase activity"/>
    <property type="evidence" value="ECO:0007669"/>
    <property type="project" value="UniProtKB-EC"/>
</dbReference>
<evidence type="ECO:0000313" key="13">
    <source>
        <dbReference type="Proteomes" id="UP001558713"/>
    </source>
</evidence>
<dbReference type="Pfam" id="PF00498">
    <property type="entry name" value="FHA"/>
    <property type="match status" value="1"/>
</dbReference>
<dbReference type="PROSITE" id="PS51746">
    <property type="entry name" value="PPM_2"/>
    <property type="match status" value="1"/>
</dbReference>
<keyword evidence="9" id="KW-0812">Transmembrane</keyword>